<evidence type="ECO:0000259" key="6">
    <source>
        <dbReference type="Pfam" id="PF02826"/>
    </source>
</evidence>
<comment type="similarity">
    <text evidence="4">Belongs to the D-isomer specific 2-hydroxyacid dehydrogenase family.</text>
</comment>
<dbReference type="FunFam" id="3.40.50.720:FF:000213">
    <property type="entry name" value="Putative 2-hydroxyacid dehydrogenase"/>
    <property type="match status" value="1"/>
</dbReference>
<protein>
    <submittedName>
        <fullName evidence="7">Hydroxyacid dehydrogenase</fullName>
    </submittedName>
</protein>
<evidence type="ECO:0000313" key="8">
    <source>
        <dbReference type="Proteomes" id="UP000233491"/>
    </source>
</evidence>
<gene>
    <name evidence="7" type="ORF">CXZ10_16390</name>
</gene>
<dbReference type="InterPro" id="IPR050223">
    <property type="entry name" value="D-isomer_2-hydroxyacid_DH"/>
</dbReference>
<dbReference type="GO" id="GO:0051287">
    <property type="term" value="F:NAD binding"/>
    <property type="evidence" value="ECO:0007669"/>
    <property type="project" value="InterPro"/>
</dbReference>
<dbReference type="SUPFAM" id="SSF51735">
    <property type="entry name" value="NAD(P)-binding Rossmann-fold domains"/>
    <property type="match status" value="1"/>
</dbReference>
<dbReference type="Gene3D" id="3.40.50.720">
    <property type="entry name" value="NAD(P)-binding Rossmann-like Domain"/>
    <property type="match status" value="2"/>
</dbReference>
<dbReference type="PROSITE" id="PS00065">
    <property type="entry name" value="D_2_HYDROXYACID_DH_1"/>
    <property type="match status" value="1"/>
</dbReference>
<dbReference type="CDD" id="cd12156">
    <property type="entry name" value="HPPR"/>
    <property type="match status" value="1"/>
</dbReference>
<dbReference type="InterPro" id="IPR036291">
    <property type="entry name" value="NAD(P)-bd_dom_sf"/>
</dbReference>
<feature type="domain" description="D-isomer specific 2-hydroxyacid dehydrogenase NAD-binding" evidence="6">
    <location>
        <begin position="112"/>
        <end position="283"/>
    </location>
</feature>
<keyword evidence="1" id="KW-0521">NADP</keyword>
<name>A0A1I4RVD2_9HYPH</name>
<dbReference type="GO" id="GO:0030267">
    <property type="term" value="F:glyoxylate reductase (NADPH) activity"/>
    <property type="evidence" value="ECO:0007669"/>
    <property type="project" value="TreeGrafter"/>
</dbReference>
<evidence type="ECO:0000256" key="1">
    <source>
        <dbReference type="ARBA" id="ARBA00022857"/>
    </source>
</evidence>
<reference evidence="7 8" key="1">
    <citation type="submission" date="2017-12" db="EMBL/GenBank/DDBJ databases">
        <title>Anaerobic carbon monoxide metabolism by Pleomorphomonas carboxyditropha sp. nov., a new mesophilic hydrogenogenic carboxidotroph.</title>
        <authorList>
            <person name="Esquivel-Elizondo S."/>
            <person name="Krajmalnik-Brown R."/>
        </authorList>
    </citation>
    <scope>NUCLEOTIDE SEQUENCE [LARGE SCALE GENOMIC DNA]</scope>
    <source>
        <strain evidence="7 8">R5-392</strain>
    </source>
</reference>
<dbReference type="PANTHER" id="PTHR10996">
    <property type="entry name" value="2-HYDROXYACID DEHYDROGENASE-RELATED"/>
    <property type="match status" value="1"/>
</dbReference>
<dbReference type="GO" id="GO:0016618">
    <property type="term" value="F:hydroxypyruvate reductase [NAD(P)H] activity"/>
    <property type="evidence" value="ECO:0007669"/>
    <property type="project" value="TreeGrafter"/>
</dbReference>
<sequence>MPAVPPPRPKVLMVSSMPDWDLAPMREVYDLVDLPAGGPPALAEVGDIKALVTSGGRGAEAALIEALPALELIAVYGVGYDKVDLAAAARHNVAVTNTPDVLTADVADMALTLTLALARRIVDGDAFVRSGAWTEGSMSLTGSVSGRKIGIVGLGRIGEAIARRFAGFDTEIGYWNRSPKTSSPWRAFPTPVALAAWSDILVVAVAGGGETAGLVDAATIAALGRDGLLVNISRGTTIDEAALIAALESRAIAGAGLDVFLNEPTIDPRFLRLANVVLSPHQGSATMATRQAMGALVRANLAAHFAGDALPTPVLGRSYEPSLS</sequence>
<comment type="caution">
    <text evidence="7">The sequence shown here is derived from an EMBL/GenBank/DDBJ whole genome shotgun (WGS) entry which is preliminary data.</text>
</comment>
<dbReference type="AlphaFoldDB" id="A0A1I4RVD2"/>
<keyword evidence="2 4" id="KW-0560">Oxidoreductase</keyword>
<dbReference type="OrthoDB" id="9793626at2"/>
<dbReference type="InterPro" id="IPR029752">
    <property type="entry name" value="D-isomer_DH_CS1"/>
</dbReference>
<dbReference type="EMBL" id="PJNW01000014">
    <property type="protein sequence ID" value="PKR88036.1"/>
    <property type="molecule type" value="Genomic_DNA"/>
</dbReference>
<evidence type="ECO:0000313" key="7">
    <source>
        <dbReference type="EMBL" id="PKR88036.1"/>
    </source>
</evidence>
<organism evidence="7 8">
    <name type="scientific">Pleomorphomonas diazotrophica</name>
    <dbReference type="NCBI Taxonomy" id="1166257"/>
    <lineage>
        <taxon>Bacteria</taxon>
        <taxon>Pseudomonadati</taxon>
        <taxon>Pseudomonadota</taxon>
        <taxon>Alphaproteobacteria</taxon>
        <taxon>Hyphomicrobiales</taxon>
        <taxon>Pleomorphomonadaceae</taxon>
        <taxon>Pleomorphomonas</taxon>
    </lineage>
</organism>
<evidence type="ECO:0000256" key="2">
    <source>
        <dbReference type="ARBA" id="ARBA00023002"/>
    </source>
</evidence>
<proteinExistence type="inferred from homology"/>
<dbReference type="SUPFAM" id="SSF52283">
    <property type="entry name" value="Formate/glycerate dehydrogenase catalytic domain-like"/>
    <property type="match status" value="1"/>
</dbReference>
<dbReference type="RefSeq" id="WP_101290439.1">
    <property type="nucleotide sequence ID" value="NZ_FOUQ01000002.1"/>
</dbReference>
<evidence type="ECO:0000256" key="4">
    <source>
        <dbReference type="RuleBase" id="RU003719"/>
    </source>
</evidence>
<dbReference type="GO" id="GO:0005829">
    <property type="term" value="C:cytosol"/>
    <property type="evidence" value="ECO:0007669"/>
    <property type="project" value="TreeGrafter"/>
</dbReference>
<dbReference type="InterPro" id="IPR006140">
    <property type="entry name" value="D-isomer_DH_NAD-bd"/>
</dbReference>
<evidence type="ECO:0000256" key="3">
    <source>
        <dbReference type="ARBA" id="ARBA00023027"/>
    </source>
</evidence>
<feature type="domain" description="D-isomer specific 2-hydroxyacid dehydrogenase catalytic" evidence="5">
    <location>
        <begin position="42"/>
        <end position="314"/>
    </location>
</feature>
<evidence type="ECO:0000259" key="5">
    <source>
        <dbReference type="Pfam" id="PF00389"/>
    </source>
</evidence>
<dbReference type="Pfam" id="PF02826">
    <property type="entry name" value="2-Hacid_dh_C"/>
    <property type="match status" value="1"/>
</dbReference>
<dbReference type="Pfam" id="PF00389">
    <property type="entry name" value="2-Hacid_dh"/>
    <property type="match status" value="1"/>
</dbReference>
<dbReference type="Proteomes" id="UP000233491">
    <property type="component" value="Unassembled WGS sequence"/>
</dbReference>
<dbReference type="InterPro" id="IPR006139">
    <property type="entry name" value="D-isomer_2_OHA_DH_cat_dom"/>
</dbReference>
<keyword evidence="3" id="KW-0520">NAD</keyword>
<dbReference type="PANTHER" id="PTHR10996:SF178">
    <property type="entry name" value="2-HYDROXYACID DEHYDROGENASE YGL185C-RELATED"/>
    <property type="match status" value="1"/>
</dbReference>
<accession>A0A1I4RVD2</accession>
<keyword evidence="8" id="KW-1185">Reference proteome</keyword>